<dbReference type="AlphaFoldDB" id="A0A4U5MK79"/>
<proteinExistence type="predicted"/>
<gene>
    <name evidence="2" type="ORF">L596_021896</name>
</gene>
<reference evidence="2 3" key="2">
    <citation type="journal article" date="2019" name="G3 (Bethesda)">
        <title>Hybrid Assembly of the Genome of the Entomopathogenic Nematode Steinernema carpocapsae Identifies the X-Chromosome.</title>
        <authorList>
            <person name="Serra L."/>
            <person name="Macchietto M."/>
            <person name="Macias-Munoz A."/>
            <person name="McGill C.J."/>
            <person name="Rodriguez I.M."/>
            <person name="Rodriguez B."/>
            <person name="Murad R."/>
            <person name="Mortazavi A."/>
        </authorList>
    </citation>
    <scope>NUCLEOTIDE SEQUENCE [LARGE SCALE GENOMIC DNA]</scope>
    <source>
        <strain evidence="2 3">ALL</strain>
    </source>
</reference>
<comment type="caution">
    <text evidence="2">The sequence shown here is derived from an EMBL/GenBank/DDBJ whole genome shotgun (WGS) entry which is preliminary data.</text>
</comment>
<keyword evidence="1" id="KW-1133">Transmembrane helix</keyword>
<protein>
    <submittedName>
        <fullName evidence="2">Uncharacterized protein</fullName>
    </submittedName>
</protein>
<evidence type="ECO:0000256" key="1">
    <source>
        <dbReference type="SAM" id="Phobius"/>
    </source>
</evidence>
<keyword evidence="3" id="KW-1185">Reference proteome</keyword>
<name>A0A4U5MK79_STECR</name>
<accession>A0A4U5MK79</accession>
<dbReference type="Proteomes" id="UP000298663">
    <property type="component" value="Unassembled WGS sequence"/>
</dbReference>
<dbReference type="EMBL" id="AZBU02000007">
    <property type="protein sequence ID" value="TKR69791.1"/>
    <property type="molecule type" value="Genomic_DNA"/>
</dbReference>
<keyword evidence="1" id="KW-0812">Transmembrane</keyword>
<evidence type="ECO:0000313" key="2">
    <source>
        <dbReference type="EMBL" id="TKR69791.1"/>
    </source>
</evidence>
<organism evidence="2 3">
    <name type="scientific">Steinernema carpocapsae</name>
    <name type="common">Entomopathogenic nematode</name>
    <dbReference type="NCBI Taxonomy" id="34508"/>
    <lineage>
        <taxon>Eukaryota</taxon>
        <taxon>Metazoa</taxon>
        <taxon>Ecdysozoa</taxon>
        <taxon>Nematoda</taxon>
        <taxon>Chromadorea</taxon>
        <taxon>Rhabditida</taxon>
        <taxon>Tylenchina</taxon>
        <taxon>Panagrolaimomorpha</taxon>
        <taxon>Strongyloidoidea</taxon>
        <taxon>Steinernematidae</taxon>
        <taxon>Steinernema</taxon>
    </lineage>
</organism>
<reference evidence="2 3" key="1">
    <citation type="journal article" date="2015" name="Genome Biol.">
        <title>Comparative genomics of Steinernema reveals deeply conserved gene regulatory networks.</title>
        <authorList>
            <person name="Dillman A.R."/>
            <person name="Macchietto M."/>
            <person name="Porter C.F."/>
            <person name="Rogers A."/>
            <person name="Williams B."/>
            <person name="Antoshechkin I."/>
            <person name="Lee M.M."/>
            <person name="Goodwin Z."/>
            <person name="Lu X."/>
            <person name="Lewis E.E."/>
            <person name="Goodrich-Blair H."/>
            <person name="Stock S.P."/>
            <person name="Adams B.J."/>
            <person name="Sternberg P.W."/>
            <person name="Mortazavi A."/>
        </authorList>
    </citation>
    <scope>NUCLEOTIDE SEQUENCE [LARGE SCALE GENOMIC DNA]</scope>
    <source>
        <strain evidence="2 3">ALL</strain>
    </source>
</reference>
<keyword evidence="1" id="KW-0472">Membrane</keyword>
<sequence>MVPNSIATDFESYMACVFEILFHILTFHRKRKNEIEKWVLFSKVILPMWSLRQRERLSLNSNQSQLPT</sequence>
<evidence type="ECO:0000313" key="3">
    <source>
        <dbReference type="Proteomes" id="UP000298663"/>
    </source>
</evidence>
<feature type="transmembrane region" description="Helical" evidence="1">
    <location>
        <begin position="12"/>
        <end position="28"/>
    </location>
</feature>